<keyword evidence="6" id="KW-0411">Iron-sulfur</keyword>
<dbReference type="InterPro" id="IPR050377">
    <property type="entry name" value="Radical_SAM_PqqE_MftC-like"/>
</dbReference>
<name>A0A2K2EYM5_9CLOT</name>
<keyword evidence="4" id="KW-0479">Metal-binding</keyword>
<dbReference type="PIRSF" id="PIRSF037420">
    <property type="entry name" value="PQQ_syn_pqqE"/>
    <property type="match status" value="1"/>
</dbReference>
<dbReference type="SUPFAM" id="SSF102114">
    <property type="entry name" value="Radical SAM enzymes"/>
    <property type="match status" value="1"/>
</dbReference>
<dbReference type="GO" id="GO:0051539">
    <property type="term" value="F:4 iron, 4 sulfur cluster binding"/>
    <property type="evidence" value="ECO:0007669"/>
    <property type="project" value="UniProtKB-KW"/>
</dbReference>
<feature type="domain" description="Radical SAM core" evidence="7">
    <location>
        <begin position="25"/>
        <end position="239"/>
    </location>
</feature>
<dbReference type="InterPro" id="IPR013785">
    <property type="entry name" value="Aldolase_TIM"/>
</dbReference>
<dbReference type="PANTHER" id="PTHR11228">
    <property type="entry name" value="RADICAL SAM DOMAIN PROTEIN"/>
    <property type="match status" value="1"/>
</dbReference>
<evidence type="ECO:0000256" key="1">
    <source>
        <dbReference type="ARBA" id="ARBA00001966"/>
    </source>
</evidence>
<dbReference type="Gene3D" id="3.20.20.70">
    <property type="entry name" value="Aldolase class I"/>
    <property type="match status" value="1"/>
</dbReference>
<dbReference type="InterPro" id="IPR006638">
    <property type="entry name" value="Elp3/MiaA/NifB-like_rSAM"/>
</dbReference>
<dbReference type="Proteomes" id="UP000236151">
    <property type="component" value="Unassembled WGS sequence"/>
</dbReference>
<dbReference type="SMART" id="SM00729">
    <property type="entry name" value="Elp3"/>
    <property type="match status" value="1"/>
</dbReference>
<dbReference type="InterPro" id="IPR017200">
    <property type="entry name" value="PqqE-like"/>
</dbReference>
<organism evidence="8 9">
    <name type="scientific">Clostridium thermosuccinogenes</name>
    <dbReference type="NCBI Taxonomy" id="84032"/>
    <lineage>
        <taxon>Bacteria</taxon>
        <taxon>Bacillati</taxon>
        <taxon>Bacillota</taxon>
        <taxon>Clostridia</taxon>
        <taxon>Eubacteriales</taxon>
        <taxon>Clostridiaceae</taxon>
        <taxon>Clostridium</taxon>
    </lineage>
</organism>
<dbReference type="PROSITE" id="PS51918">
    <property type="entry name" value="RADICAL_SAM"/>
    <property type="match status" value="1"/>
</dbReference>
<sequence>MCRRYILKIDKILEHFKILYNEINVKTPISVSYDITKRCNLNCKHCYNNISEEDDYLDSIEKMNLLVDKLAELNIIEVTLCGGEPLISDYILEIVRKLKSRDIAIRIITNGIMLDSYIEDFVELLDDKDVIQISIDEPLHITLDQRYHSQNIKAKVYNNLSVVAKKLENVIANITPTKLNQSHIVDIVTDCADHNAKYISSTPYIPIRGEKADLIKPDYSYLYFVEKKIVEICKKRNINYLGGISGHPCQQRGHIEVSSELRTCKYRSCDAARTNMHISSNGSIFPCVFFQNEDFVISDIRNDSNKILNDFKKFNLLENVILPEKCQNCDRLAICNGGCVGLIYSRTGSILNVDPRCEY</sequence>
<dbReference type="InterPro" id="IPR007197">
    <property type="entry name" value="rSAM"/>
</dbReference>
<reference evidence="8 9" key="1">
    <citation type="submission" date="2017-06" db="EMBL/GenBank/DDBJ databases">
        <title>Investigating the central metabolism of Clostridium thermosuccinogenes.</title>
        <authorList>
            <person name="Koendjbiharie J.G."/>
            <person name="van Kranenburg R."/>
        </authorList>
    </citation>
    <scope>NUCLEOTIDE SEQUENCE [LARGE SCALE GENOMIC DNA]</scope>
    <source>
        <strain evidence="8 9">DSM 5806</strain>
    </source>
</reference>
<evidence type="ECO:0000256" key="5">
    <source>
        <dbReference type="ARBA" id="ARBA00023004"/>
    </source>
</evidence>
<evidence type="ECO:0000256" key="2">
    <source>
        <dbReference type="ARBA" id="ARBA00022485"/>
    </source>
</evidence>
<keyword evidence="3" id="KW-0949">S-adenosyl-L-methionine</keyword>
<evidence type="ECO:0000313" key="8">
    <source>
        <dbReference type="EMBL" id="PNT91940.1"/>
    </source>
</evidence>
<comment type="caution">
    <text evidence="8">The sequence shown here is derived from an EMBL/GenBank/DDBJ whole genome shotgun (WGS) entry which is preliminary data.</text>
</comment>
<proteinExistence type="predicted"/>
<dbReference type="EMBL" id="NIOJ01000117">
    <property type="protein sequence ID" value="PNT91940.1"/>
    <property type="molecule type" value="Genomic_DNA"/>
</dbReference>
<dbReference type="InterPro" id="IPR058240">
    <property type="entry name" value="rSAM_sf"/>
</dbReference>
<protein>
    <recommendedName>
        <fullName evidence="7">Radical SAM core domain-containing protein</fullName>
    </recommendedName>
</protein>
<evidence type="ECO:0000259" key="7">
    <source>
        <dbReference type="PROSITE" id="PS51918"/>
    </source>
</evidence>
<evidence type="ECO:0000256" key="6">
    <source>
        <dbReference type="ARBA" id="ARBA00023014"/>
    </source>
</evidence>
<dbReference type="SFLD" id="SFLDG01067">
    <property type="entry name" value="SPASM/twitch_domain_containing"/>
    <property type="match status" value="1"/>
</dbReference>
<evidence type="ECO:0000256" key="3">
    <source>
        <dbReference type="ARBA" id="ARBA00022691"/>
    </source>
</evidence>
<comment type="cofactor">
    <cofactor evidence="1">
        <name>[4Fe-4S] cluster</name>
        <dbReference type="ChEBI" id="CHEBI:49883"/>
    </cofactor>
</comment>
<evidence type="ECO:0000313" key="9">
    <source>
        <dbReference type="Proteomes" id="UP000236151"/>
    </source>
</evidence>
<dbReference type="SFLD" id="SFLDS00029">
    <property type="entry name" value="Radical_SAM"/>
    <property type="match status" value="1"/>
</dbReference>
<accession>A0A2K2EYM5</accession>
<dbReference type="Pfam" id="PF04055">
    <property type="entry name" value="Radical_SAM"/>
    <property type="match status" value="1"/>
</dbReference>
<dbReference type="SFLD" id="SFLDG01386">
    <property type="entry name" value="main_SPASM_domain-containing"/>
    <property type="match status" value="1"/>
</dbReference>
<dbReference type="AlphaFoldDB" id="A0A2K2EYM5"/>
<dbReference type="InterPro" id="IPR023885">
    <property type="entry name" value="4Fe4S-binding_SPASM_dom"/>
</dbReference>
<gene>
    <name evidence="8" type="ORF">CDQ84_18980</name>
</gene>
<dbReference type="Pfam" id="PF13186">
    <property type="entry name" value="SPASM"/>
    <property type="match status" value="1"/>
</dbReference>
<keyword evidence="9" id="KW-1185">Reference proteome</keyword>
<keyword evidence="5" id="KW-0408">Iron</keyword>
<evidence type="ECO:0000256" key="4">
    <source>
        <dbReference type="ARBA" id="ARBA00022723"/>
    </source>
</evidence>
<dbReference type="KEGG" id="cthd:CDO33_01610"/>
<dbReference type="PANTHER" id="PTHR11228:SF7">
    <property type="entry name" value="PQQA PEPTIDE CYCLASE"/>
    <property type="match status" value="1"/>
</dbReference>
<dbReference type="GO" id="GO:0003824">
    <property type="term" value="F:catalytic activity"/>
    <property type="evidence" value="ECO:0007669"/>
    <property type="project" value="InterPro"/>
</dbReference>
<dbReference type="NCBIfam" id="TIGR04085">
    <property type="entry name" value="rSAM_more_4Fe4S"/>
    <property type="match status" value="1"/>
</dbReference>
<dbReference type="CDD" id="cd01335">
    <property type="entry name" value="Radical_SAM"/>
    <property type="match status" value="1"/>
</dbReference>
<keyword evidence="2" id="KW-0004">4Fe-4S</keyword>
<dbReference type="GO" id="GO:0046872">
    <property type="term" value="F:metal ion binding"/>
    <property type="evidence" value="ECO:0007669"/>
    <property type="project" value="UniProtKB-KW"/>
</dbReference>